<organism evidence="1 2">
    <name type="scientific">Lactobacillus phage Semele</name>
    <dbReference type="NCBI Taxonomy" id="2079433"/>
    <lineage>
        <taxon>Viruses</taxon>
        <taxon>Duplodnaviria</taxon>
        <taxon>Heunggongvirae</taxon>
        <taxon>Uroviricota</taxon>
        <taxon>Caudoviricetes</taxon>
        <taxon>Herelleviridae</taxon>
        <taxon>Harbinvirus</taxon>
        <taxon>Harbinvirus semele</taxon>
    </lineage>
</organism>
<evidence type="ECO:0000313" key="2">
    <source>
        <dbReference type="Proteomes" id="UP000240377"/>
    </source>
</evidence>
<keyword evidence="2" id="KW-1185">Reference proteome</keyword>
<dbReference type="KEGG" id="vg:54988905"/>
<dbReference type="RefSeq" id="YP_009798443.1">
    <property type="nucleotide sequence ID" value="NC_047926.1"/>
</dbReference>
<accession>A0A2K9VD89</accession>
<dbReference type="Proteomes" id="UP000240377">
    <property type="component" value="Segment"/>
</dbReference>
<dbReference type="GeneID" id="54988905"/>
<dbReference type="EMBL" id="MG765279">
    <property type="protein sequence ID" value="AUV60124.1"/>
    <property type="molecule type" value="Genomic_DNA"/>
</dbReference>
<reference evidence="1" key="1">
    <citation type="submission" date="2018-01" db="EMBL/GenBank/DDBJ databases">
        <title>Lactobacillus phages that infect wine-derived L. plantarum strains.</title>
        <authorList>
            <person name="Kyrkou I."/>
            <person name="Hestbjerg Hansen L."/>
        </authorList>
    </citation>
    <scope>NUCLEOTIDE SEQUENCE [LARGE SCALE GENOMIC DNA]</scope>
</reference>
<sequence>MFKWVKKVMNIGDNNSNNDLNDKGLQSDLNDLYIVYDKVINDKRFGTWEDSYDYLESYEIKNIISDSMKLTSNHPELLLHLGKLNESVFQLKMATTALLDIYDNKDSLAKDVYKQQKNDAKDVINKLVQRIVGINKTLSDMYRDDNSSTISFLKKQMGITVDNPQEEYDKFNDWLVVEKYPRQNPVIKYLLLGAKKGYYSADTLESVLSNNPTIDDLKKIVDYLINTDNDNELRIKLRDRDYDEIVNF</sequence>
<name>A0A2K9VD89_9CAUD</name>
<proteinExistence type="predicted"/>
<evidence type="ECO:0000313" key="1">
    <source>
        <dbReference type="EMBL" id="AUV60124.1"/>
    </source>
</evidence>
<protein>
    <submittedName>
        <fullName evidence="1">Uncharacterized protein</fullName>
    </submittedName>
</protein>